<evidence type="ECO:0000256" key="2">
    <source>
        <dbReference type="PROSITE-ProRule" id="PRU00335"/>
    </source>
</evidence>
<keyword evidence="1 2" id="KW-0238">DNA-binding</keyword>
<protein>
    <submittedName>
        <fullName evidence="4">TetR/AcrR family transcriptional regulator</fullName>
    </submittedName>
</protein>
<dbReference type="PROSITE" id="PS01081">
    <property type="entry name" value="HTH_TETR_1"/>
    <property type="match status" value="1"/>
</dbReference>
<keyword evidence="5" id="KW-1185">Reference proteome</keyword>
<evidence type="ECO:0000313" key="4">
    <source>
        <dbReference type="EMBL" id="MBA2132425.1"/>
    </source>
</evidence>
<reference evidence="4" key="1">
    <citation type="submission" date="2020-06" db="EMBL/GenBank/DDBJ databases">
        <title>Novel chitinolytic bacterium.</title>
        <authorList>
            <person name="Ungkulpasvich U."/>
            <person name="Kosugi A."/>
            <person name="Uke A."/>
        </authorList>
    </citation>
    <scope>NUCLEOTIDE SEQUENCE</scope>
    <source>
        <strain evidence="4">UUS1-1</strain>
    </source>
</reference>
<dbReference type="SUPFAM" id="SSF48371">
    <property type="entry name" value="ARM repeat"/>
    <property type="match status" value="1"/>
</dbReference>
<organism evidence="4 5">
    <name type="scientific">Capillibacterium thermochitinicola</name>
    <dbReference type="NCBI Taxonomy" id="2699427"/>
    <lineage>
        <taxon>Bacteria</taxon>
        <taxon>Bacillati</taxon>
        <taxon>Bacillota</taxon>
        <taxon>Capillibacterium</taxon>
    </lineage>
</organism>
<sequence length="231" mass="26613">MRVTGMVQDRTAVKTKIILATIECIEKDGYNAVTTRNVAQAAGVNNAAINYYFGSKDNLLEETFTFTLSHFFIDLNEILKDHNLNTYSLLKVFLSFLLEGLINYPNLVRAYFSVPDVFHKFGQSFLRQLEQFLETIAERIRKENSALTEREIRLSLMQIISVIISLCLPLDLFHGFSGLDLKDPATRTAYIDHLLTRYLNWVNPLEIKEDEQKVAQLLDKIKNTLDFDRPD</sequence>
<evidence type="ECO:0000256" key="1">
    <source>
        <dbReference type="ARBA" id="ARBA00023125"/>
    </source>
</evidence>
<dbReference type="PROSITE" id="PS50977">
    <property type="entry name" value="HTH_TETR_2"/>
    <property type="match status" value="1"/>
</dbReference>
<dbReference type="InterPro" id="IPR050624">
    <property type="entry name" value="HTH-type_Tx_Regulator"/>
</dbReference>
<comment type="caution">
    <text evidence="4">The sequence shown here is derived from an EMBL/GenBank/DDBJ whole genome shotgun (WGS) entry which is preliminary data.</text>
</comment>
<dbReference type="InterPro" id="IPR009057">
    <property type="entry name" value="Homeodomain-like_sf"/>
</dbReference>
<feature type="domain" description="HTH tetR-type" evidence="3">
    <location>
        <begin position="11"/>
        <end position="71"/>
    </location>
</feature>
<dbReference type="Proteomes" id="UP000657177">
    <property type="component" value="Unassembled WGS sequence"/>
</dbReference>
<dbReference type="InterPro" id="IPR016024">
    <property type="entry name" value="ARM-type_fold"/>
</dbReference>
<dbReference type="AlphaFoldDB" id="A0A8J6LHN9"/>
<dbReference type="SUPFAM" id="SSF46689">
    <property type="entry name" value="Homeodomain-like"/>
    <property type="match status" value="1"/>
</dbReference>
<proteinExistence type="predicted"/>
<dbReference type="InterPro" id="IPR023772">
    <property type="entry name" value="DNA-bd_HTH_TetR-type_CS"/>
</dbReference>
<dbReference type="Pfam" id="PF00440">
    <property type="entry name" value="TetR_N"/>
    <property type="match status" value="1"/>
</dbReference>
<name>A0A8J6LHN9_9FIRM</name>
<dbReference type="PANTHER" id="PTHR43479:SF11">
    <property type="entry name" value="ACREF_ENVCD OPERON REPRESSOR-RELATED"/>
    <property type="match status" value="1"/>
</dbReference>
<dbReference type="PANTHER" id="PTHR43479">
    <property type="entry name" value="ACREF/ENVCD OPERON REPRESSOR-RELATED"/>
    <property type="match status" value="1"/>
</dbReference>
<evidence type="ECO:0000259" key="3">
    <source>
        <dbReference type="PROSITE" id="PS50977"/>
    </source>
</evidence>
<dbReference type="GO" id="GO:0003677">
    <property type="term" value="F:DNA binding"/>
    <property type="evidence" value="ECO:0007669"/>
    <property type="project" value="UniProtKB-UniRule"/>
</dbReference>
<evidence type="ECO:0000313" key="5">
    <source>
        <dbReference type="Proteomes" id="UP000657177"/>
    </source>
</evidence>
<dbReference type="Gene3D" id="1.10.357.10">
    <property type="entry name" value="Tetracycline Repressor, domain 2"/>
    <property type="match status" value="1"/>
</dbReference>
<accession>A0A8J6LHN9</accession>
<dbReference type="InterPro" id="IPR001647">
    <property type="entry name" value="HTH_TetR"/>
</dbReference>
<feature type="DNA-binding region" description="H-T-H motif" evidence="2">
    <location>
        <begin position="34"/>
        <end position="53"/>
    </location>
</feature>
<dbReference type="EMBL" id="JAAKDE010000004">
    <property type="protein sequence ID" value="MBA2132425.1"/>
    <property type="molecule type" value="Genomic_DNA"/>
</dbReference>
<dbReference type="PRINTS" id="PR00455">
    <property type="entry name" value="HTHTETR"/>
</dbReference>
<gene>
    <name evidence="4" type="ORF">G5B42_02550</name>
</gene>